<comment type="caution">
    <text evidence="2">The sequence shown here is derived from an EMBL/GenBank/DDBJ whole genome shotgun (WGS) entry which is preliminary data.</text>
</comment>
<accession>A0ABQ9WPI2</accession>
<name>A0ABQ9WPI2_9EUKA</name>
<feature type="compositionally biased region" description="Acidic residues" evidence="1">
    <location>
        <begin position="728"/>
        <end position="747"/>
    </location>
</feature>
<dbReference type="Proteomes" id="UP001281761">
    <property type="component" value="Unassembled WGS sequence"/>
</dbReference>
<gene>
    <name evidence="2" type="ORF">BLNAU_23687</name>
</gene>
<evidence type="ECO:0000313" key="2">
    <source>
        <dbReference type="EMBL" id="KAK2941404.1"/>
    </source>
</evidence>
<reference evidence="2 3" key="1">
    <citation type="journal article" date="2022" name="bioRxiv">
        <title>Genomics of Preaxostyla Flagellates Illuminates Evolutionary Transitions and the Path Towards Mitochondrial Loss.</title>
        <authorList>
            <person name="Novak L.V.F."/>
            <person name="Treitli S.C."/>
            <person name="Pyrih J."/>
            <person name="Halakuc P."/>
            <person name="Pipaliya S.V."/>
            <person name="Vacek V."/>
            <person name="Brzon O."/>
            <person name="Soukal P."/>
            <person name="Eme L."/>
            <person name="Dacks J.B."/>
            <person name="Karnkowska A."/>
            <person name="Elias M."/>
            <person name="Hampl V."/>
        </authorList>
    </citation>
    <scope>NUCLEOTIDE SEQUENCE [LARGE SCALE GENOMIC DNA]</scope>
    <source>
        <strain evidence="2">NAU3</strain>
        <tissue evidence="2">Gut</tissue>
    </source>
</reference>
<organism evidence="2 3">
    <name type="scientific">Blattamonas nauphoetae</name>
    <dbReference type="NCBI Taxonomy" id="2049346"/>
    <lineage>
        <taxon>Eukaryota</taxon>
        <taxon>Metamonada</taxon>
        <taxon>Preaxostyla</taxon>
        <taxon>Oxymonadida</taxon>
        <taxon>Blattamonas</taxon>
    </lineage>
</organism>
<protein>
    <submittedName>
        <fullName evidence="2">Uncharacterized protein</fullName>
    </submittedName>
</protein>
<sequence length="747" mass="84154">MMRQCFISSSRQTQEAAASSTVLLSQEQIHSPVVESKNLTALELAQLDLLPTVQRLRTADFRLFMQTIDRIFSPLSFVLAGRMRKAGRVLIAGIAPCPINVLTSADHIQLNHPNQRNSLMCPNEPYHPSTIRTCLTQHSPSCFSRSMDTAANRRFSFDERIETDDSDSYNWTTEITSFFRTNVGITPDSTVQYNNSAYHFAPHNSRSVSASSLTVIASSSLFSEIHNAWKEYQGWVFKNLKHAANCTHPPGFDVYGQPIVFSIHHSLIFFFSVYHFSPNHEQVPNDPIFRHIKSNNRSNLKPTYRTEIINRQTPFQVKTPTHSLPNMIGEQYSYISSRSISQIRTYSSKSHAYCFFAQQYQFGLYLQMHQPHQQAHRIIAPVHIVQAGILSLTPRIFSSDTVDPDRPHAQTTGHPSQIVICMIYPLPNMFSHPNKDPHSQHHIARKTLLTLHCKSPSPQLTPLSRQLQTQYLGRIQKYPSTVVDQTETLLSSQQWCRFYQEVLSSIEGQDKDGRGTRADMVILAARGNVSGIRFAPLAHSPTDKDLLRQFGNLLTASTAFEICLHPFGTHCIQAMIVRAGGNTDLEAQLGRHLYGHAFHTFLDLVGVIVRIGSFHAPTLEFLLSHCLQLTFPSHLSFVEIDVRRLSALQNINVFPERWKEAGPEVARSGKCIFRTLLAEGVEDALEQTLKIDRTEIRGFQVVCVSQDLSHALGGNVKSNGNAGRDSETDSGEDSESDDEDSETSDWR</sequence>
<keyword evidence="3" id="KW-1185">Reference proteome</keyword>
<evidence type="ECO:0000313" key="3">
    <source>
        <dbReference type="Proteomes" id="UP001281761"/>
    </source>
</evidence>
<proteinExistence type="predicted"/>
<feature type="region of interest" description="Disordered" evidence="1">
    <location>
        <begin position="714"/>
        <end position="747"/>
    </location>
</feature>
<evidence type="ECO:0000256" key="1">
    <source>
        <dbReference type="SAM" id="MobiDB-lite"/>
    </source>
</evidence>
<dbReference type="EMBL" id="JARBJD010000505">
    <property type="protein sequence ID" value="KAK2941404.1"/>
    <property type="molecule type" value="Genomic_DNA"/>
</dbReference>